<reference evidence="2 3" key="1">
    <citation type="submission" date="2024-04" db="EMBL/GenBank/DDBJ databases">
        <title>Phyllosticta paracitricarpa is synonymous to the EU quarantine fungus P. citricarpa based on phylogenomic analyses.</title>
        <authorList>
            <consortium name="Lawrence Berkeley National Laboratory"/>
            <person name="Van Ingen-Buijs V.A."/>
            <person name="Van Westerhoven A.C."/>
            <person name="Haridas S."/>
            <person name="Skiadas P."/>
            <person name="Martin F."/>
            <person name="Groenewald J.Z."/>
            <person name="Crous P.W."/>
            <person name="Seidl M.F."/>
        </authorList>
    </citation>
    <scope>NUCLEOTIDE SEQUENCE [LARGE SCALE GENOMIC DNA]</scope>
    <source>
        <strain evidence="2 3">CBS 122670</strain>
    </source>
</reference>
<feature type="region of interest" description="Disordered" evidence="1">
    <location>
        <begin position="97"/>
        <end position="120"/>
    </location>
</feature>
<name>A0ABR1LF88_9PEZI</name>
<sequence>MRELHARRWKCCHFHHVYVFSLSLSPLQQTPCHAMPSRYITHRLCPNRWAHACVVDTAACLLPSQLLQHLRRRHLIFPRPKTAACIVTDGWCAQTTGSGAKQHSSKPSQSKKARKKERNLRAVMKKEDAVDRRAALTPSRVVGWVDGWVRTDWAEGKKDRYVPMYVCLS</sequence>
<evidence type="ECO:0000313" key="2">
    <source>
        <dbReference type="EMBL" id="KAK7532530.1"/>
    </source>
</evidence>
<comment type="caution">
    <text evidence="2">The sequence shown here is derived from an EMBL/GenBank/DDBJ whole genome shotgun (WGS) entry which is preliminary data.</text>
</comment>
<gene>
    <name evidence="2" type="ORF">IWX46DRAFT_614400</name>
</gene>
<accession>A0ABR1LF88</accession>
<dbReference type="Proteomes" id="UP001365128">
    <property type="component" value="Unassembled WGS sequence"/>
</dbReference>
<evidence type="ECO:0000313" key="3">
    <source>
        <dbReference type="Proteomes" id="UP001365128"/>
    </source>
</evidence>
<proteinExistence type="predicted"/>
<feature type="compositionally biased region" description="Basic residues" evidence="1">
    <location>
        <begin position="109"/>
        <end position="118"/>
    </location>
</feature>
<evidence type="ECO:0000256" key="1">
    <source>
        <dbReference type="SAM" id="MobiDB-lite"/>
    </source>
</evidence>
<dbReference type="EMBL" id="JBBPDW010000051">
    <property type="protein sequence ID" value="KAK7532530.1"/>
    <property type="molecule type" value="Genomic_DNA"/>
</dbReference>
<keyword evidence="3" id="KW-1185">Reference proteome</keyword>
<organism evidence="2 3">
    <name type="scientific">Phyllosticta citricarpa</name>
    <dbReference type="NCBI Taxonomy" id="55181"/>
    <lineage>
        <taxon>Eukaryota</taxon>
        <taxon>Fungi</taxon>
        <taxon>Dikarya</taxon>
        <taxon>Ascomycota</taxon>
        <taxon>Pezizomycotina</taxon>
        <taxon>Dothideomycetes</taxon>
        <taxon>Dothideomycetes incertae sedis</taxon>
        <taxon>Botryosphaeriales</taxon>
        <taxon>Phyllostictaceae</taxon>
        <taxon>Phyllosticta</taxon>
    </lineage>
</organism>
<protein>
    <submittedName>
        <fullName evidence="2">Uncharacterized protein</fullName>
    </submittedName>
</protein>